<proteinExistence type="predicted"/>
<dbReference type="PROSITE" id="PS50011">
    <property type="entry name" value="PROTEIN_KINASE_DOM"/>
    <property type="match status" value="1"/>
</dbReference>
<dbReference type="RefSeq" id="WP_172190228.1">
    <property type="nucleotide sequence ID" value="NZ_CAWPPK010000298.1"/>
</dbReference>
<evidence type="ECO:0000256" key="2">
    <source>
        <dbReference type="ARBA" id="ARBA00022527"/>
    </source>
</evidence>
<evidence type="ECO:0000256" key="1">
    <source>
        <dbReference type="ARBA" id="ARBA00012513"/>
    </source>
</evidence>
<dbReference type="InterPro" id="IPR008629">
    <property type="entry name" value="GUN4-like"/>
</dbReference>
<keyword evidence="5 11" id="KW-0418">Kinase</keyword>
<keyword evidence="12" id="KW-1185">Reference proteome</keyword>
<protein>
    <recommendedName>
        <fullName evidence="1">non-specific serine/threonine protein kinase</fullName>
        <ecNumber evidence="1">2.7.11.1</ecNumber>
    </recommendedName>
</protein>
<feature type="binding site" evidence="9">
    <location>
        <position position="65"/>
    </location>
    <ligand>
        <name>ATP</name>
        <dbReference type="ChEBI" id="CHEBI:30616"/>
    </ligand>
</feature>
<comment type="catalytic activity">
    <reaction evidence="7">
        <text>L-threonyl-[protein] + ATP = O-phospho-L-threonyl-[protein] + ADP + H(+)</text>
        <dbReference type="Rhea" id="RHEA:46608"/>
        <dbReference type="Rhea" id="RHEA-COMP:11060"/>
        <dbReference type="Rhea" id="RHEA-COMP:11605"/>
        <dbReference type="ChEBI" id="CHEBI:15378"/>
        <dbReference type="ChEBI" id="CHEBI:30013"/>
        <dbReference type="ChEBI" id="CHEBI:30616"/>
        <dbReference type="ChEBI" id="CHEBI:61977"/>
        <dbReference type="ChEBI" id="CHEBI:456216"/>
        <dbReference type="EC" id="2.7.11.1"/>
    </reaction>
</comment>
<dbReference type="InterPro" id="IPR000719">
    <property type="entry name" value="Prot_kinase_dom"/>
</dbReference>
<dbReference type="PANTHER" id="PTHR24363:SF0">
    <property type="entry name" value="SERINE_THREONINE KINASE LIKE DOMAIN CONTAINING 1"/>
    <property type="match status" value="1"/>
</dbReference>
<evidence type="ECO:0000313" key="11">
    <source>
        <dbReference type="EMBL" id="NQE36309.1"/>
    </source>
</evidence>
<dbReference type="EC" id="2.7.11.1" evidence="1"/>
<keyword evidence="2" id="KW-0723">Serine/threonine-protein kinase</keyword>
<dbReference type="SUPFAM" id="SSF140869">
    <property type="entry name" value="GUN4-like"/>
    <property type="match status" value="1"/>
</dbReference>
<dbReference type="Pfam" id="PF05419">
    <property type="entry name" value="GUN4"/>
    <property type="match status" value="1"/>
</dbReference>
<dbReference type="SUPFAM" id="SSF56112">
    <property type="entry name" value="Protein kinase-like (PK-like)"/>
    <property type="match status" value="1"/>
</dbReference>
<dbReference type="Gene3D" id="1.25.40.620">
    <property type="match status" value="1"/>
</dbReference>
<name>A0ABX2D0X1_9CYAN</name>
<dbReference type="CDD" id="cd16383">
    <property type="entry name" value="GUN4"/>
    <property type="match status" value="1"/>
</dbReference>
<dbReference type="Gene3D" id="1.10.10.1770">
    <property type="entry name" value="Gun4-like"/>
    <property type="match status" value="1"/>
</dbReference>
<dbReference type="EMBL" id="SRRZ01000081">
    <property type="protein sequence ID" value="NQE36309.1"/>
    <property type="molecule type" value="Genomic_DNA"/>
</dbReference>
<sequence length="511" mass="58371">MSYCVNPECQNPQNSHTAKFCLNCGFNLLLRQRYRPIELLGRGGFGKTFLAIDEDIPSLPRCAVKQFYFYDRDPEIFNKAVELFRQEGVRLDELGKHPQIPTLLACFEQEGHIYLVQEFIEGSTLKQELDLSVYDEDEIWQLLQDLLPVLQFIHDKRVIHRDIKPENIIRRQSDNKLVLIDFGIAKLMTDTAILRPATLIGSQDYVAPEQMRGKVFPASDLYSLGVTCIRLMTQVPPLDMYDCNNDRWWWREFLPKATSISEELGEILDKLLQTNLNQRYSFAAEVLQDTQAALDIRHQNLLSPKKPIAPALGNSENLTDLSALQTPDSPISPTNAVPNSAENFSLSVTSNTSNIEPTIISARGVDYTKLRDFLSNKKWKEADRETWGLMCQSLSQPPGTQLEISQIYQIPCEDLHTVDRLWLHYSQGRFGFSIQKQIYESVKGDYIRFCDLVNWQTYNSANTLGQIKFSQQAPIGHLPSRSWVGGIQWLRHLDALSAKLTECDNKAAPKL</sequence>
<dbReference type="Proteomes" id="UP000702425">
    <property type="component" value="Unassembled WGS sequence"/>
</dbReference>
<organism evidence="11 12">
    <name type="scientific">Microcoleus asticus IPMA8</name>
    <dbReference type="NCBI Taxonomy" id="2563858"/>
    <lineage>
        <taxon>Bacteria</taxon>
        <taxon>Bacillati</taxon>
        <taxon>Cyanobacteriota</taxon>
        <taxon>Cyanophyceae</taxon>
        <taxon>Oscillatoriophycideae</taxon>
        <taxon>Oscillatoriales</taxon>
        <taxon>Microcoleaceae</taxon>
        <taxon>Microcoleus</taxon>
        <taxon>Microcoleus asticus</taxon>
    </lineage>
</organism>
<evidence type="ECO:0000256" key="4">
    <source>
        <dbReference type="ARBA" id="ARBA00022741"/>
    </source>
</evidence>
<dbReference type="InterPro" id="IPR037215">
    <property type="entry name" value="GUN4-like_sf"/>
</dbReference>
<evidence type="ECO:0000256" key="8">
    <source>
        <dbReference type="ARBA" id="ARBA00048679"/>
    </source>
</evidence>
<accession>A0ABX2D0X1</accession>
<evidence type="ECO:0000256" key="3">
    <source>
        <dbReference type="ARBA" id="ARBA00022679"/>
    </source>
</evidence>
<gene>
    <name evidence="11" type="primary">spkB_18</name>
    <name evidence="11" type="ORF">E5S67_04073</name>
</gene>
<dbReference type="Gene3D" id="1.10.510.10">
    <property type="entry name" value="Transferase(Phosphotransferase) domain 1"/>
    <property type="match status" value="1"/>
</dbReference>
<dbReference type="CDD" id="cd14014">
    <property type="entry name" value="STKc_PknB_like"/>
    <property type="match status" value="1"/>
</dbReference>
<keyword evidence="4 9" id="KW-0547">Nucleotide-binding</keyword>
<dbReference type="SMART" id="SM00220">
    <property type="entry name" value="S_TKc"/>
    <property type="match status" value="1"/>
</dbReference>
<evidence type="ECO:0000256" key="6">
    <source>
        <dbReference type="ARBA" id="ARBA00022840"/>
    </source>
</evidence>
<evidence type="ECO:0000259" key="10">
    <source>
        <dbReference type="PROSITE" id="PS50011"/>
    </source>
</evidence>
<dbReference type="NCBIfam" id="NF045510">
    <property type="entry name" value="4Cys_prefix_kin"/>
    <property type="match status" value="1"/>
</dbReference>
<dbReference type="InterPro" id="IPR011009">
    <property type="entry name" value="Kinase-like_dom_sf"/>
</dbReference>
<feature type="domain" description="Protein kinase" evidence="10">
    <location>
        <begin position="34"/>
        <end position="301"/>
    </location>
</feature>
<dbReference type="PANTHER" id="PTHR24363">
    <property type="entry name" value="SERINE/THREONINE PROTEIN KINASE"/>
    <property type="match status" value="1"/>
</dbReference>
<dbReference type="Pfam" id="PF00069">
    <property type="entry name" value="Pkinase"/>
    <property type="match status" value="1"/>
</dbReference>
<evidence type="ECO:0000256" key="7">
    <source>
        <dbReference type="ARBA" id="ARBA00047899"/>
    </source>
</evidence>
<dbReference type="PROSITE" id="PS00107">
    <property type="entry name" value="PROTEIN_KINASE_ATP"/>
    <property type="match status" value="1"/>
</dbReference>
<keyword evidence="6 9" id="KW-0067">ATP-binding</keyword>
<dbReference type="InterPro" id="IPR017441">
    <property type="entry name" value="Protein_kinase_ATP_BS"/>
</dbReference>
<evidence type="ECO:0000313" key="12">
    <source>
        <dbReference type="Proteomes" id="UP000702425"/>
    </source>
</evidence>
<evidence type="ECO:0000256" key="9">
    <source>
        <dbReference type="PROSITE-ProRule" id="PRU10141"/>
    </source>
</evidence>
<comment type="caution">
    <text evidence="11">The sequence shown here is derived from an EMBL/GenBank/DDBJ whole genome shotgun (WGS) entry which is preliminary data.</text>
</comment>
<keyword evidence="3 11" id="KW-0808">Transferase</keyword>
<reference evidence="11 12" key="1">
    <citation type="journal article" date="2020" name="Sci. Rep.">
        <title>A novel cyanobacterial geosmin producer, revising GeoA distribution and dispersion patterns in Bacteria.</title>
        <authorList>
            <person name="Churro C."/>
            <person name="Semedo-Aguiar A.P."/>
            <person name="Silva A.D."/>
            <person name="Pereira-Leal J.B."/>
            <person name="Leite R.B."/>
        </authorList>
    </citation>
    <scope>NUCLEOTIDE SEQUENCE [LARGE SCALE GENOMIC DNA]</scope>
    <source>
        <strain evidence="11 12">IPMA8</strain>
    </source>
</reference>
<dbReference type="Gene3D" id="3.30.200.20">
    <property type="entry name" value="Phosphorylase Kinase, domain 1"/>
    <property type="match status" value="1"/>
</dbReference>
<dbReference type="GO" id="GO:0004674">
    <property type="term" value="F:protein serine/threonine kinase activity"/>
    <property type="evidence" value="ECO:0007669"/>
    <property type="project" value="UniProtKB-EC"/>
</dbReference>
<evidence type="ECO:0000256" key="5">
    <source>
        <dbReference type="ARBA" id="ARBA00022777"/>
    </source>
</evidence>
<comment type="catalytic activity">
    <reaction evidence="8">
        <text>L-seryl-[protein] + ATP = O-phospho-L-seryl-[protein] + ADP + H(+)</text>
        <dbReference type="Rhea" id="RHEA:17989"/>
        <dbReference type="Rhea" id="RHEA-COMP:9863"/>
        <dbReference type="Rhea" id="RHEA-COMP:11604"/>
        <dbReference type="ChEBI" id="CHEBI:15378"/>
        <dbReference type="ChEBI" id="CHEBI:29999"/>
        <dbReference type="ChEBI" id="CHEBI:30616"/>
        <dbReference type="ChEBI" id="CHEBI:83421"/>
        <dbReference type="ChEBI" id="CHEBI:456216"/>
        <dbReference type="EC" id="2.7.11.1"/>
    </reaction>
</comment>